<evidence type="ECO:0000256" key="3">
    <source>
        <dbReference type="ARBA" id="ARBA00023125"/>
    </source>
</evidence>
<dbReference type="RefSeq" id="WP_184798692.1">
    <property type="nucleotide sequence ID" value="NZ_JACIIZ010000003.1"/>
</dbReference>
<dbReference type="Pfam" id="PF13977">
    <property type="entry name" value="TetR_C_6"/>
    <property type="match status" value="1"/>
</dbReference>
<comment type="caution">
    <text evidence="7">The sequence shown here is derived from an EMBL/GenBank/DDBJ whole genome shotgun (WGS) entry which is preliminary data.</text>
</comment>
<proteinExistence type="predicted"/>
<dbReference type="AlphaFoldDB" id="A0A7X0EBN9"/>
<evidence type="ECO:0000256" key="5">
    <source>
        <dbReference type="PROSITE-ProRule" id="PRU00335"/>
    </source>
</evidence>
<dbReference type="GO" id="GO:0000976">
    <property type="term" value="F:transcription cis-regulatory region binding"/>
    <property type="evidence" value="ECO:0007669"/>
    <property type="project" value="TreeGrafter"/>
</dbReference>
<dbReference type="PROSITE" id="PS50977">
    <property type="entry name" value="HTH_TETR_2"/>
    <property type="match status" value="1"/>
</dbReference>
<feature type="DNA-binding region" description="H-T-H motif" evidence="5">
    <location>
        <begin position="37"/>
        <end position="56"/>
    </location>
</feature>
<dbReference type="InterPro" id="IPR009057">
    <property type="entry name" value="Homeodomain-like_sf"/>
</dbReference>
<dbReference type="EMBL" id="JACIIZ010000003">
    <property type="protein sequence ID" value="MBB6250783.1"/>
    <property type="molecule type" value="Genomic_DNA"/>
</dbReference>
<evidence type="ECO:0000256" key="4">
    <source>
        <dbReference type="ARBA" id="ARBA00023163"/>
    </source>
</evidence>
<reference evidence="7 8" key="1">
    <citation type="submission" date="2020-08" db="EMBL/GenBank/DDBJ databases">
        <title>Genomic Encyclopedia of Type Strains, Phase IV (KMG-IV): sequencing the most valuable type-strain genomes for metagenomic binning, comparative biology and taxonomic classification.</title>
        <authorList>
            <person name="Goeker M."/>
        </authorList>
    </citation>
    <scope>NUCLEOTIDE SEQUENCE [LARGE SCALE GENOMIC DNA]</scope>
    <source>
        <strain evidence="7 8">DSM 22198</strain>
    </source>
</reference>
<keyword evidence="1" id="KW-0678">Repressor</keyword>
<dbReference type="InterPro" id="IPR001647">
    <property type="entry name" value="HTH_TetR"/>
</dbReference>
<dbReference type="Proteomes" id="UP000539175">
    <property type="component" value="Unassembled WGS sequence"/>
</dbReference>
<dbReference type="InterPro" id="IPR036271">
    <property type="entry name" value="Tet_transcr_reg_TetR-rel_C_sf"/>
</dbReference>
<dbReference type="GO" id="GO:0003700">
    <property type="term" value="F:DNA-binding transcription factor activity"/>
    <property type="evidence" value="ECO:0007669"/>
    <property type="project" value="TreeGrafter"/>
</dbReference>
<keyword evidence="3 5" id="KW-0238">DNA-binding</keyword>
<sequence>MKQPARKFNRIQPDLRREHLVEAALRCLADQGHAGLSVRKIAAEANVSVGLINHHYDGIDRLIAHAYETLSQGIFDRVTGAVAPAVGTARDRFSAFFREYFSPDIFDPKLLGVWVVFWSLIRHSPEMKAVHDRANAAFCAVLEGYLSDLAMERSGGDGGPPPAAARVAAIGLSALLDGIWLQWCLNPDTFTIAEAIAIAESWVDGFVNGGHGRLAG</sequence>
<accession>A0A7X0EBN9</accession>
<evidence type="ECO:0000256" key="1">
    <source>
        <dbReference type="ARBA" id="ARBA00022491"/>
    </source>
</evidence>
<feature type="domain" description="HTH tetR-type" evidence="6">
    <location>
        <begin position="14"/>
        <end position="74"/>
    </location>
</feature>
<dbReference type="PANTHER" id="PTHR30055:SF228">
    <property type="entry name" value="TRANSCRIPTIONAL REGULATOR-RELATED"/>
    <property type="match status" value="1"/>
</dbReference>
<dbReference type="PANTHER" id="PTHR30055">
    <property type="entry name" value="HTH-TYPE TRANSCRIPTIONAL REGULATOR RUTR"/>
    <property type="match status" value="1"/>
</dbReference>
<dbReference type="Pfam" id="PF00440">
    <property type="entry name" value="TetR_N"/>
    <property type="match status" value="1"/>
</dbReference>
<evidence type="ECO:0000313" key="8">
    <source>
        <dbReference type="Proteomes" id="UP000539175"/>
    </source>
</evidence>
<keyword evidence="8" id="KW-1185">Reference proteome</keyword>
<dbReference type="InterPro" id="IPR050109">
    <property type="entry name" value="HTH-type_TetR-like_transc_reg"/>
</dbReference>
<dbReference type="InterPro" id="IPR039538">
    <property type="entry name" value="BetI_C"/>
</dbReference>
<organism evidence="7 8">
    <name type="scientific">Nitrospirillum iridis</name>
    <dbReference type="NCBI Taxonomy" id="765888"/>
    <lineage>
        <taxon>Bacteria</taxon>
        <taxon>Pseudomonadati</taxon>
        <taxon>Pseudomonadota</taxon>
        <taxon>Alphaproteobacteria</taxon>
        <taxon>Rhodospirillales</taxon>
        <taxon>Azospirillaceae</taxon>
        <taxon>Nitrospirillum</taxon>
    </lineage>
</organism>
<gene>
    <name evidence="7" type="ORF">FHS74_001328</name>
</gene>
<evidence type="ECO:0000259" key="6">
    <source>
        <dbReference type="PROSITE" id="PS50977"/>
    </source>
</evidence>
<dbReference type="SUPFAM" id="SSF48498">
    <property type="entry name" value="Tetracyclin repressor-like, C-terminal domain"/>
    <property type="match status" value="1"/>
</dbReference>
<evidence type="ECO:0000256" key="2">
    <source>
        <dbReference type="ARBA" id="ARBA00023015"/>
    </source>
</evidence>
<protein>
    <submittedName>
        <fullName evidence="7">AcrR family transcriptional regulator</fullName>
    </submittedName>
</protein>
<evidence type="ECO:0000313" key="7">
    <source>
        <dbReference type="EMBL" id="MBB6250783.1"/>
    </source>
</evidence>
<dbReference type="SUPFAM" id="SSF46689">
    <property type="entry name" value="Homeodomain-like"/>
    <property type="match status" value="1"/>
</dbReference>
<keyword evidence="2" id="KW-0805">Transcription regulation</keyword>
<name>A0A7X0EBN9_9PROT</name>
<keyword evidence="4" id="KW-0804">Transcription</keyword>
<dbReference type="Gene3D" id="1.10.357.10">
    <property type="entry name" value="Tetracycline Repressor, domain 2"/>
    <property type="match status" value="1"/>
</dbReference>